<evidence type="ECO:0000256" key="7">
    <source>
        <dbReference type="RuleBase" id="RU004168"/>
    </source>
</evidence>
<dbReference type="PROSITE" id="PS00150">
    <property type="entry name" value="ACYLPHOSPHATASE_1"/>
    <property type="match status" value="1"/>
</dbReference>
<feature type="active site" evidence="5">
    <location>
        <position position="19"/>
    </location>
</feature>
<dbReference type="Pfam" id="PF00708">
    <property type="entry name" value="Acylphosphatase"/>
    <property type="match status" value="1"/>
</dbReference>
<comment type="caution">
    <text evidence="9">The sequence shown here is derived from an EMBL/GenBank/DDBJ whole genome shotgun (WGS) entry which is preliminary data.</text>
</comment>
<comment type="catalytic activity">
    <reaction evidence="4 5 6">
        <text>an acyl phosphate + H2O = a carboxylate + phosphate + H(+)</text>
        <dbReference type="Rhea" id="RHEA:14965"/>
        <dbReference type="ChEBI" id="CHEBI:15377"/>
        <dbReference type="ChEBI" id="CHEBI:15378"/>
        <dbReference type="ChEBI" id="CHEBI:29067"/>
        <dbReference type="ChEBI" id="CHEBI:43474"/>
        <dbReference type="ChEBI" id="CHEBI:59918"/>
        <dbReference type="EC" id="3.6.1.7"/>
    </reaction>
</comment>
<dbReference type="RefSeq" id="WP_123657379.1">
    <property type="nucleotide sequence ID" value="NZ_AYKG01000009.1"/>
</dbReference>
<keyword evidence="5 6" id="KW-0378">Hydrolase</keyword>
<dbReference type="Proteomes" id="UP000285310">
    <property type="component" value="Unassembled WGS sequence"/>
</dbReference>
<protein>
    <recommendedName>
        <fullName evidence="3 5">Acylphosphatase</fullName>
        <ecNumber evidence="2 5">3.6.1.7</ecNumber>
    </recommendedName>
</protein>
<dbReference type="InterPro" id="IPR020456">
    <property type="entry name" value="Acylphosphatase"/>
</dbReference>
<dbReference type="InterPro" id="IPR017968">
    <property type="entry name" value="Acylphosphatase_CS"/>
</dbReference>
<keyword evidence="10" id="KW-1185">Reference proteome</keyword>
<dbReference type="OrthoDB" id="5295388at2"/>
<dbReference type="PANTHER" id="PTHR47268">
    <property type="entry name" value="ACYLPHOSPHATASE"/>
    <property type="match status" value="1"/>
</dbReference>
<dbReference type="PROSITE" id="PS51160">
    <property type="entry name" value="ACYLPHOSPHATASE_3"/>
    <property type="match status" value="1"/>
</dbReference>
<evidence type="ECO:0000256" key="2">
    <source>
        <dbReference type="ARBA" id="ARBA00012150"/>
    </source>
</evidence>
<feature type="domain" description="Acylphosphatase-like" evidence="8">
    <location>
        <begin position="4"/>
        <end position="92"/>
    </location>
</feature>
<dbReference type="SUPFAM" id="SSF54975">
    <property type="entry name" value="Acylphosphatase/BLUF domain-like"/>
    <property type="match status" value="1"/>
</dbReference>
<gene>
    <name evidence="9" type="ORF">SAJA_04175</name>
</gene>
<dbReference type="InParanoid" id="A0A423PZ06"/>
<evidence type="ECO:0000313" key="10">
    <source>
        <dbReference type="Proteomes" id="UP000285310"/>
    </source>
</evidence>
<comment type="similarity">
    <text evidence="1 7">Belongs to the acylphosphatase family.</text>
</comment>
<dbReference type="AlphaFoldDB" id="A0A423PZ06"/>
<evidence type="ECO:0000256" key="1">
    <source>
        <dbReference type="ARBA" id="ARBA00005614"/>
    </source>
</evidence>
<dbReference type="EC" id="3.6.1.7" evidence="2 5"/>
<evidence type="ECO:0000256" key="3">
    <source>
        <dbReference type="ARBA" id="ARBA00015991"/>
    </source>
</evidence>
<sequence length="92" mass="9822">MSETRYFRVTGTVQGVGFRAATQAEARRLDLAGWVANRPDGDVEVTAAGPAEALDTLARWLGHGPAGAVVREIAETGVADTQTVLQQPFEIR</sequence>
<accession>A0A423PZ06</accession>
<evidence type="ECO:0000313" key="9">
    <source>
        <dbReference type="EMBL" id="ROO30857.1"/>
    </source>
</evidence>
<dbReference type="Gene3D" id="3.30.70.100">
    <property type="match status" value="1"/>
</dbReference>
<dbReference type="PROSITE" id="PS00151">
    <property type="entry name" value="ACYLPHOSPHATASE_2"/>
    <property type="match status" value="1"/>
</dbReference>
<dbReference type="PRINTS" id="PR00112">
    <property type="entry name" value="ACYLPHPHTASE"/>
</dbReference>
<evidence type="ECO:0000256" key="4">
    <source>
        <dbReference type="ARBA" id="ARBA00047645"/>
    </source>
</evidence>
<evidence type="ECO:0000256" key="5">
    <source>
        <dbReference type="PROSITE-ProRule" id="PRU00520"/>
    </source>
</evidence>
<evidence type="ECO:0000256" key="6">
    <source>
        <dbReference type="RuleBase" id="RU000553"/>
    </source>
</evidence>
<dbReference type="InterPro" id="IPR036046">
    <property type="entry name" value="Acylphosphatase-like_dom_sf"/>
</dbReference>
<proteinExistence type="inferred from homology"/>
<reference evidence="9 10" key="1">
    <citation type="submission" date="2013-10" db="EMBL/GenBank/DDBJ databases">
        <title>Salinisphaera japonica YTM-1 Genome Sequencing.</title>
        <authorList>
            <person name="Lai Q."/>
            <person name="Li C."/>
            <person name="Shao Z."/>
        </authorList>
    </citation>
    <scope>NUCLEOTIDE SEQUENCE [LARGE SCALE GENOMIC DNA]</scope>
    <source>
        <strain evidence="9 10">YTM-1</strain>
    </source>
</reference>
<evidence type="ECO:0000259" key="8">
    <source>
        <dbReference type="PROSITE" id="PS51160"/>
    </source>
</evidence>
<dbReference type="GO" id="GO:0003998">
    <property type="term" value="F:acylphosphatase activity"/>
    <property type="evidence" value="ECO:0007669"/>
    <property type="project" value="UniProtKB-EC"/>
</dbReference>
<feature type="active site" evidence="5">
    <location>
        <position position="37"/>
    </location>
</feature>
<name>A0A423PZ06_9GAMM</name>
<organism evidence="9 10">
    <name type="scientific">Salinisphaera japonica YTM-1</name>
    <dbReference type="NCBI Taxonomy" id="1209778"/>
    <lineage>
        <taxon>Bacteria</taxon>
        <taxon>Pseudomonadati</taxon>
        <taxon>Pseudomonadota</taxon>
        <taxon>Gammaproteobacteria</taxon>
        <taxon>Salinisphaerales</taxon>
        <taxon>Salinisphaeraceae</taxon>
        <taxon>Salinisphaera</taxon>
    </lineage>
</organism>
<dbReference type="FunCoup" id="A0A423PZ06">
    <property type="interactions" value="310"/>
</dbReference>
<dbReference type="EMBL" id="AYKG01000009">
    <property type="protein sequence ID" value="ROO30857.1"/>
    <property type="molecule type" value="Genomic_DNA"/>
</dbReference>
<dbReference type="PANTHER" id="PTHR47268:SF4">
    <property type="entry name" value="ACYLPHOSPHATASE"/>
    <property type="match status" value="1"/>
</dbReference>
<dbReference type="InterPro" id="IPR001792">
    <property type="entry name" value="Acylphosphatase-like_dom"/>
</dbReference>